<accession>F9WVP3</accession>
<feature type="compositionally biased region" description="Low complexity" evidence="1">
    <location>
        <begin position="318"/>
        <end position="331"/>
    </location>
</feature>
<dbReference type="OMA" id="TECAILS"/>
<sequence>MSKSKRCEHLASLISELTVYERELGHRVREKEAELGQLLLQLRDGGNTFKPAVAGGFLEESPSASQPHTLSSLKMVPRGDLALSLSPSLPSTRERQFLRPPGRLFEKEQVASGESSSAPGISGLSPITQACESFSDVESPSMEELLLAIEEAVGLREERHVRFSFHGIAASQEPTNYGPSRTSHNRKEVWSRTTVPLHSDCITTCLASSITENSSILKDQDNTKEDQFQLASDGATDGVARDSRAASASLSPVWRKAQRPLERKSSLTNNEVTECAILSADTQNQTMLPRGRCARKAARREETEVHQYRSTMYKHGSASRSTSAAHTRPTTVTQEEGRCAGIVLACGPTLYFD</sequence>
<evidence type="ECO:0000313" key="3">
    <source>
        <dbReference type="Proteomes" id="UP000009027"/>
    </source>
</evidence>
<dbReference type="VEuPathDB" id="TriTrypDB:TvY486_0045700"/>
<evidence type="ECO:0000256" key="1">
    <source>
        <dbReference type="SAM" id="MobiDB-lite"/>
    </source>
</evidence>
<keyword evidence="3" id="KW-1185">Reference proteome</keyword>
<reference evidence="2 3" key="1">
    <citation type="journal article" date="2012" name="Proc. Natl. Acad. Sci. U.S.A.">
        <title>Antigenic diversity is generated by distinct evolutionary mechanisms in African trypanosome species.</title>
        <authorList>
            <person name="Jackson A.P."/>
            <person name="Berry A."/>
            <person name="Aslett M."/>
            <person name="Allison H.C."/>
            <person name="Burton P."/>
            <person name="Vavrova-Anderson J."/>
            <person name="Brown R."/>
            <person name="Browne H."/>
            <person name="Corton N."/>
            <person name="Hauser H."/>
            <person name="Gamble J."/>
            <person name="Gilderthorp R."/>
            <person name="Marcello L."/>
            <person name="McQuillan J."/>
            <person name="Otto T.D."/>
            <person name="Quail M.A."/>
            <person name="Sanders M.J."/>
            <person name="van Tonder A."/>
            <person name="Ginger M.L."/>
            <person name="Field M.C."/>
            <person name="Barry J.D."/>
            <person name="Hertz-Fowler C."/>
            <person name="Berriman M."/>
        </authorList>
    </citation>
    <scope>NUCLEOTIDE SEQUENCE</scope>
    <source>
        <strain evidence="2 3">Y486</strain>
    </source>
</reference>
<protein>
    <submittedName>
        <fullName evidence="2">Uncharacterized protein</fullName>
    </submittedName>
</protein>
<feature type="region of interest" description="Disordered" evidence="1">
    <location>
        <begin position="304"/>
        <end position="332"/>
    </location>
</feature>
<dbReference type="AlphaFoldDB" id="F9WVP3"/>
<name>F9WVP3_TRYVY</name>
<dbReference type="EMBL" id="CAEX01008049">
    <property type="protein sequence ID" value="CCD21651.1"/>
    <property type="molecule type" value="Genomic_DNA"/>
</dbReference>
<gene>
    <name evidence="2" type="ORF">TvY486_0045700</name>
</gene>
<organism evidence="2 3">
    <name type="scientific">Trypanosoma vivax (strain Y486)</name>
    <dbReference type="NCBI Taxonomy" id="1055687"/>
    <lineage>
        <taxon>Eukaryota</taxon>
        <taxon>Discoba</taxon>
        <taxon>Euglenozoa</taxon>
        <taxon>Kinetoplastea</taxon>
        <taxon>Metakinetoplastina</taxon>
        <taxon>Trypanosomatida</taxon>
        <taxon>Trypanosomatidae</taxon>
        <taxon>Trypanosoma</taxon>
        <taxon>Duttonella</taxon>
    </lineage>
</organism>
<dbReference type="Proteomes" id="UP000009027">
    <property type="component" value="Unassembled WGS sequence"/>
</dbReference>
<proteinExistence type="predicted"/>
<evidence type="ECO:0000313" key="2">
    <source>
        <dbReference type="EMBL" id="CCD21651.1"/>
    </source>
</evidence>